<organism evidence="1 2">
    <name type="scientific">Rotaria sordida</name>
    <dbReference type="NCBI Taxonomy" id="392033"/>
    <lineage>
        <taxon>Eukaryota</taxon>
        <taxon>Metazoa</taxon>
        <taxon>Spiralia</taxon>
        <taxon>Gnathifera</taxon>
        <taxon>Rotifera</taxon>
        <taxon>Eurotatoria</taxon>
        <taxon>Bdelloidea</taxon>
        <taxon>Philodinida</taxon>
        <taxon>Philodinidae</taxon>
        <taxon>Rotaria</taxon>
    </lineage>
</organism>
<name>A0A819RVI0_9BILA</name>
<proteinExistence type="predicted"/>
<sequence length="60" mass="7118">VEAKLLGGEQNNITHCMQQINQLVQQRDIVHQHLDSNDIKMKIYYDRQLKDHADEFQPND</sequence>
<evidence type="ECO:0000313" key="1">
    <source>
        <dbReference type="EMBL" id="CAF4053089.1"/>
    </source>
</evidence>
<dbReference type="EMBL" id="CAJOAX010009283">
    <property type="protein sequence ID" value="CAF4053089.1"/>
    <property type="molecule type" value="Genomic_DNA"/>
</dbReference>
<feature type="non-terminal residue" evidence="1">
    <location>
        <position position="1"/>
    </location>
</feature>
<dbReference type="Proteomes" id="UP000663823">
    <property type="component" value="Unassembled WGS sequence"/>
</dbReference>
<reference evidence="1" key="1">
    <citation type="submission" date="2021-02" db="EMBL/GenBank/DDBJ databases">
        <authorList>
            <person name="Nowell W R."/>
        </authorList>
    </citation>
    <scope>NUCLEOTIDE SEQUENCE</scope>
</reference>
<evidence type="ECO:0000313" key="2">
    <source>
        <dbReference type="Proteomes" id="UP000663823"/>
    </source>
</evidence>
<accession>A0A819RVI0</accession>
<dbReference type="AlphaFoldDB" id="A0A819RVI0"/>
<gene>
    <name evidence="1" type="ORF">OTI717_LOCUS31745</name>
</gene>
<protein>
    <submittedName>
        <fullName evidence="1">Uncharacterized protein</fullName>
    </submittedName>
</protein>
<comment type="caution">
    <text evidence="1">The sequence shown here is derived from an EMBL/GenBank/DDBJ whole genome shotgun (WGS) entry which is preliminary data.</text>
</comment>